<gene>
    <name evidence="1" type="ORF">NEOLEDRAFT_1030364</name>
</gene>
<dbReference type="Pfam" id="PF13650">
    <property type="entry name" value="Asp_protease_2"/>
    <property type="match status" value="1"/>
</dbReference>
<sequence length="158" mass="17813">MDVDCLNEEDCKKYMSEGKCFRCGQKGHCASDHKKDECNYGGFCLRQLKSTLSLPLLLRSIVIRGTLKDNERTLHIPVQIGHRDVDTHALLDTGCMGKVISKEFAQKAKLPLYRLWKPIIATTADGTVMKGGLIRHFILTKMRIGGKAKLHWFIVANI</sequence>
<proteinExistence type="predicted"/>
<dbReference type="InterPro" id="IPR021109">
    <property type="entry name" value="Peptidase_aspartic_dom_sf"/>
</dbReference>
<dbReference type="Proteomes" id="UP000076761">
    <property type="component" value="Unassembled WGS sequence"/>
</dbReference>
<organism evidence="1 2">
    <name type="scientific">Neolentinus lepideus HHB14362 ss-1</name>
    <dbReference type="NCBI Taxonomy" id="1314782"/>
    <lineage>
        <taxon>Eukaryota</taxon>
        <taxon>Fungi</taxon>
        <taxon>Dikarya</taxon>
        <taxon>Basidiomycota</taxon>
        <taxon>Agaricomycotina</taxon>
        <taxon>Agaricomycetes</taxon>
        <taxon>Gloeophyllales</taxon>
        <taxon>Gloeophyllaceae</taxon>
        <taxon>Neolentinus</taxon>
    </lineage>
</organism>
<dbReference type="InParanoid" id="A0A165TWB8"/>
<evidence type="ECO:0000313" key="2">
    <source>
        <dbReference type="Proteomes" id="UP000076761"/>
    </source>
</evidence>
<reference evidence="1 2" key="1">
    <citation type="journal article" date="2016" name="Mol. Biol. Evol.">
        <title>Comparative Genomics of Early-Diverging Mushroom-Forming Fungi Provides Insights into the Origins of Lignocellulose Decay Capabilities.</title>
        <authorList>
            <person name="Nagy L.G."/>
            <person name="Riley R."/>
            <person name="Tritt A."/>
            <person name="Adam C."/>
            <person name="Daum C."/>
            <person name="Floudas D."/>
            <person name="Sun H."/>
            <person name="Yadav J.S."/>
            <person name="Pangilinan J."/>
            <person name="Larsson K.H."/>
            <person name="Matsuura K."/>
            <person name="Barry K."/>
            <person name="Labutti K."/>
            <person name="Kuo R."/>
            <person name="Ohm R.A."/>
            <person name="Bhattacharya S.S."/>
            <person name="Shirouzu T."/>
            <person name="Yoshinaga Y."/>
            <person name="Martin F.M."/>
            <person name="Grigoriev I.V."/>
            <person name="Hibbett D.S."/>
        </authorList>
    </citation>
    <scope>NUCLEOTIDE SEQUENCE [LARGE SCALE GENOMIC DNA]</scope>
    <source>
        <strain evidence="1 2">HHB14362 ss-1</strain>
    </source>
</reference>
<feature type="non-terminal residue" evidence="1">
    <location>
        <position position="158"/>
    </location>
</feature>
<dbReference type="OrthoDB" id="3205788at2759"/>
<dbReference type="EMBL" id="KV425563">
    <property type="protein sequence ID" value="KZT27273.1"/>
    <property type="molecule type" value="Genomic_DNA"/>
</dbReference>
<evidence type="ECO:0008006" key="3">
    <source>
        <dbReference type="Google" id="ProtNLM"/>
    </source>
</evidence>
<protein>
    <recommendedName>
        <fullName evidence="3">CCHC-type domain-containing protein</fullName>
    </recommendedName>
</protein>
<dbReference type="SUPFAM" id="SSF50630">
    <property type="entry name" value="Acid proteases"/>
    <property type="match status" value="1"/>
</dbReference>
<keyword evidence="2" id="KW-1185">Reference proteome</keyword>
<dbReference type="CDD" id="cd00303">
    <property type="entry name" value="retropepsin_like"/>
    <property type="match status" value="1"/>
</dbReference>
<name>A0A165TWB8_9AGAM</name>
<dbReference type="AlphaFoldDB" id="A0A165TWB8"/>
<dbReference type="STRING" id="1314782.A0A165TWB8"/>
<dbReference type="Gene3D" id="2.40.70.10">
    <property type="entry name" value="Acid Proteases"/>
    <property type="match status" value="1"/>
</dbReference>
<evidence type="ECO:0000313" key="1">
    <source>
        <dbReference type="EMBL" id="KZT27273.1"/>
    </source>
</evidence>
<accession>A0A165TWB8</accession>